<sequence>MRFGERIIVPNDMYCDCIEYLPTKNITMYCDCIEYLPIKNITKPTYRDIYTENNQNYTCKSSTQASRSK</sequence>
<organism evidence="1">
    <name type="scientific">Arundo donax</name>
    <name type="common">Giant reed</name>
    <name type="synonym">Donax arundinaceus</name>
    <dbReference type="NCBI Taxonomy" id="35708"/>
    <lineage>
        <taxon>Eukaryota</taxon>
        <taxon>Viridiplantae</taxon>
        <taxon>Streptophyta</taxon>
        <taxon>Embryophyta</taxon>
        <taxon>Tracheophyta</taxon>
        <taxon>Spermatophyta</taxon>
        <taxon>Magnoliopsida</taxon>
        <taxon>Liliopsida</taxon>
        <taxon>Poales</taxon>
        <taxon>Poaceae</taxon>
        <taxon>PACMAD clade</taxon>
        <taxon>Arundinoideae</taxon>
        <taxon>Arundineae</taxon>
        <taxon>Arundo</taxon>
    </lineage>
</organism>
<name>A0A0A8Z8A9_ARUDO</name>
<reference evidence="1" key="1">
    <citation type="submission" date="2014-09" db="EMBL/GenBank/DDBJ databases">
        <authorList>
            <person name="Magalhaes I.L.F."/>
            <person name="Oliveira U."/>
            <person name="Santos F.R."/>
            <person name="Vidigal T.H.D.A."/>
            <person name="Brescovit A.D."/>
            <person name="Santos A.J."/>
        </authorList>
    </citation>
    <scope>NUCLEOTIDE SEQUENCE</scope>
    <source>
        <tissue evidence="1">Shoot tissue taken approximately 20 cm above the soil surface</tissue>
    </source>
</reference>
<accession>A0A0A8Z8A9</accession>
<evidence type="ECO:0000313" key="1">
    <source>
        <dbReference type="EMBL" id="JAD31082.1"/>
    </source>
</evidence>
<reference evidence="1" key="2">
    <citation type="journal article" date="2015" name="Data Brief">
        <title>Shoot transcriptome of the giant reed, Arundo donax.</title>
        <authorList>
            <person name="Barrero R.A."/>
            <person name="Guerrero F.D."/>
            <person name="Moolhuijzen P."/>
            <person name="Goolsby J.A."/>
            <person name="Tidwell J."/>
            <person name="Bellgard S.E."/>
            <person name="Bellgard M.I."/>
        </authorList>
    </citation>
    <scope>NUCLEOTIDE SEQUENCE</scope>
    <source>
        <tissue evidence="1">Shoot tissue taken approximately 20 cm above the soil surface</tissue>
    </source>
</reference>
<dbReference type="AlphaFoldDB" id="A0A0A8Z8A9"/>
<protein>
    <submittedName>
        <fullName evidence="1">Uncharacterized protein</fullName>
    </submittedName>
</protein>
<dbReference type="EMBL" id="GBRH01266813">
    <property type="protein sequence ID" value="JAD31082.1"/>
    <property type="molecule type" value="Transcribed_RNA"/>
</dbReference>
<proteinExistence type="predicted"/>